<name>A0A3B0PJJ1_9BACT</name>
<evidence type="ECO:0000313" key="1">
    <source>
        <dbReference type="EMBL" id="SYV96952.1"/>
    </source>
</evidence>
<evidence type="ECO:0000313" key="2">
    <source>
        <dbReference type="Proteomes" id="UP000257559"/>
    </source>
</evidence>
<dbReference type="EMBL" id="LS991951">
    <property type="protein sequence ID" value="SYV96952.1"/>
    <property type="molecule type" value="Genomic_DNA"/>
</dbReference>
<accession>A0A3B0PJJ1</accession>
<reference evidence="2" key="1">
    <citation type="submission" date="2018-06" db="EMBL/GenBank/DDBJ databases">
        <authorList>
            <consortium name="Pathogen Informatics"/>
        </authorList>
    </citation>
    <scope>NUCLEOTIDE SEQUENCE [LARGE SCALE GENOMIC DNA]</scope>
    <source>
        <strain evidence="2">NCTC10132</strain>
    </source>
</reference>
<keyword evidence="2" id="KW-1185">Reference proteome</keyword>
<dbReference type="Proteomes" id="UP000257559">
    <property type="component" value="Chromosome"/>
</dbReference>
<dbReference type="KEGG" id="medw:NCTC10132_00296"/>
<proteinExistence type="predicted"/>
<dbReference type="AlphaFoldDB" id="A0A3B0PJJ1"/>
<sequence>MQSLLIKKFCCSNSIVIKRKVEKPVDQMTIENFELSAISDSEFLNDSH</sequence>
<organism evidence="1 2">
    <name type="scientific">Mycoplasmopsis edwardii</name>
    <dbReference type="NCBI Taxonomy" id="53558"/>
    <lineage>
        <taxon>Bacteria</taxon>
        <taxon>Bacillati</taxon>
        <taxon>Mycoplasmatota</taxon>
        <taxon>Mycoplasmoidales</taxon>
        <taxon>Metamycoplasmataceae</taxon>
        <taxon>Mycoplasmopsis</taxon>
    </lineage>
</organism>
<gene>
    <name evidence="1" type="ORF">NCTC10132_00296</name>
</gene>
<protein>
    <submittedName>
        <fullName evidence="1">Uncharacterized protein</fullName>
    </submittedName>
</protein>